<evidence type="ECO:0000313" key="5">
    <source>
        <dbReference type="EMBL" id="EDW84559.1"/>
    </source>
</evidence>
<comment type="similarity">
    <text evidence="2">Belongs to the CNOT9 family.</text>
</comment>
<keyword evidence="6" id="KW-1185">Reference proteome</keyword>
<dbReference type="GO" id="GO:0000932">
    <property type="term" value="C:P-body"/>
    <property type="evidence" value="ECO:0007669"/>
    <property type="project" value="UniProtKB-SubCell"/>
</dbReference>
<evidence type="ECO:0000256" key="2">
    <source>
        <dbReference type="ARBA" id="ARBA00006385"/>
    </source>
</evidence>
<dbReference type="InterPro" id="IPR011989">
    <property type="entry name" value="ARM-like"/>
</dbReference>
<evidence type="ECO:0000256" key="4">
    <source>
        <dbReference type="ARBA" id="ARBA00030283"/>
    </source>
</evidence>
<sequence length="269" mass="30110">MATTTDESEDKKQIFSWIKNLCCKDLRYDALRELALRSSLNFEMGIILWHSFGTVAALLQEITSSYAAVWSGSLTWNDSNRLCWAISLIQSIAGHPETQKPFLSSEIISFLLPILDVKVQTEPVTHVKLAVLGVVGGLVKTPSKEVISFLLESANILSIIADYLSLGSKLTQLITAYILSRMLEHDVTLEHLHGNRKASFKLVYAMYKVVDQLSTDPEADSRILDNIVTCYKRLTQDEFAKFMLNNGLTPDQLRKDIMGSDEPTTIGDH</sequence>
<comment type="subcellular location">
    <subcellularLocation>
        <location evidence="1">Cytoplasm</location>
        <location evidence="1">P-body</location>
    </subcellularLocation>
</comment>
<dbReference type="PANTHER" id="PTHR12262">
    <property type="entry name" value="CCR4-NOT TRANSCRIPTION COMPLEX SUBUNIT 9"/>
    <property type="match status" value="1"/>
</dbReference>
<dbReference type="Pfam" id="PF04078">
    <property type="entry name" value="Rcd1"/>
    <property type="match status" value="1"/>
</dbReference>
<dbReference type="OrthoDB" id="1183224at2759"/>
<evidence type="ECO:0000256" key="3">
    <source>
        <dbReference type="ARBA" id="ARBA00014171"/>
    </source>
</evidence>
<name>B4NH62_DROWI</name>
<dbReference type="InParanoid" id="B4NH62"/>
<proteinExistence type="inferred from homology"/>
<reference evidence="5 6" key="1">
    <citation type="journal article" date="2007" name="Nature">
        <title>Evolution of genes and genomes on the Drosophila phylogeny.</title>
        <authorList>
            <consortium name="Drosophila 12 Genomes Consortium"/>
            <person name="Clark A.G."/>
            <person name="Eisen M.B."/>
            <person name="Smith D.R."/>
            <person name="Bergman C.M."/>
            <person name="Oliver B."/>
            <person name="Markow T.A."/>
            <person name="Kaufman T.C."/>
            <person name="Kellis M."/>
            <person name="Gelbart W."/>
            <person name="Iyer V.N."/>
            <person name="Pollard D.A."/>
            <person name="Sackton T.B."/>
            <person name="Larracuente A.M."/>
            <person name="Singh N.D."/>
            <person name="Abad J.P."/>
            <person name="Abt D.N."/>
            <person name="Adryan B."/>
            <person name="Aguade M."/>
            <person name="Akashi H."/>
            <person name="Anderson W.W."/>
            <person name="Aquadro C.F."/>
            <person name="Ardell D.H."/>
            <person name="Arguello R."/>
            <person name="Artieri C.G."/>
            <person name="Barbash D.A."/>
            <person name="Barker D."/>
            <person name="Barsanti P."/>
            <person name="Batterham P."/>
            <person name="Batzoglou S."/>
            <person name="Begun D."/>
            <person name="Bhutkar A."/>
            <person name="Blanco E."/>
            <person name="Bosak S.A."/>
            <person name="Bradley R.K."/>
            <person name="Brand A.D."/>
            <person name="Brent M.R."/>
            <person name="Brooks A.N."/>
            <person name="Brown R.H."/>
            <person name="Butlin R.K."/>
            <person name="Caggese C."/>
            <person name="Calvi B.R."/>
            <person name="Bernardo de Carvalho A."/>
            <person name="Caspi A."/>
            <person name="Castrezana S."/>
            <person name="Celniker S.E."/>
            <person name="Chang J.L."/>
            <person name="Chapple C."/>
            <person name="Chatterji S."/>
            <person name="Chinwalla A."/>
            <person name="Civetta A."/>
            <person name="Clifton S.W."/>
            <person name="Comeron J.M."/>
            <person name="Costello J.C."/>
            <person name="Coyne J.A."/>
            <person name="Daub J."/>
            <person name="David R.G."/>
            <person name="Delcher A.L."/>
            <person name="Delehaunty K."/>
            <person name="Do C.B."/>
            <person name="Ebling H."/>
            <person name="Edwards K."/>
            <person name="Eickbush T."/>
            <person name="Evans J.D."/>
            <person name="Filipski A."/>
            <person name="Findeiss S."/>
            <person name="Freyhult E."/>
            <person name="Fulton L."/>
            <person name="Fulton R."/>
            <person name="Garcia A.C."/>
            <person name="Gardiner A."/>
            <person name="Garfield D.A."/>
            <person name="Garvin B.E."/>
            <person name="Gibson G."/>
            <person name="Gilbert D."/>
            <person name="Gnerre S."/>
            <person name="Godfrey J."/>
            <person name="Good R."/>
            <person name="Gotea V."/>
            <person name="Gravely B."/>
            <person name="Greenberg A.J."/>
            <person name="Griffiths-Jones S."/>
            <person name="Gross S."/>
            <person name="Guigo R."/>
            <person name="Gustafson E.A."/>
            <person name="Haerty W."/>
            <person name="Hahn M.W."/>
            <person name="Halligan D.L."/>
            <person name="Halpern A.L."/>
            <person name="Halter G.M."/>
            <person name="Han M.V."/>
            <person name="Heger A."/>
            <person name="Hillier L."/>
            <person name="Hinrichs A.S."/>
            <person name="Holmes I."/>
            <person name="Hoskins R.A."/>
            <person name="Hubisz M.J."/>
            <person name="Hultmark D."/>
            <person name="Huntley M.A."/>
            <person name="Jaffe D.B."/>
            <person name="Jagadeeshan S."/>
            <person name="Jeck W.R."/>
            <person name="Johnson J."/>
            <person name="Jones C.D."/>
            <person name="Jordan W.C."/>
            <person name="Karpen G.H."/>
            <person name="Kataoka E."/>
            <person name="Keightley P.D."/>
            <person name="Kheradpour P."/>
            <person name="Kirkness E.F."/>
            <person name="Koerich L.B."/>
            <person name="Kristiansen K."/>
            <person name="Kudrna D."/>
            <person name="Kulathinal R.J."/>
            <person name="Kumar S."/>
            <person name="Kwok R."/>
            <person name="Lander E."/>
            <person name="Langley C.H."/>
            <person name="Lapoint R."/>
            <person name="Lazzaro B.P."/>
            <person name="Lee S.J."/>
            <person name="Levesque L."/>
            <person name="Li R."/>
            <person name="Lin C.F."/>
            <person name="Lin M.F."/>
            <person name="Lindblad-Toh K."/>
            <person name="Llopart A."/>
            <person name="Long M."/>
            <person name="Low L."/>
            <person name="Lozovsky E."/>
            <person name="Lu J."/>
            <person name="Luo M."/>
            <person name="Machado C.A."/>
            <person name="Makalowski W."/>
            <person name="Marzo M."/>
            <person name="Matsuda M."/>
            <person name="Matzkin L."/>
            <person name="McAllister B."/>
            <person name="McBride C.S."/>
            <person name="McKernan B."/>
            <person name="McKernan K."/>
            <person name="Mendez-Lago M."/>
            <person name="Minx P."/>
            <person name="Mollenhauer M.U."/>
            <person name="Montooth K."/>
            <person name="Mount S.M."/>
            <person name="Mu X."/>
            <person name="Myers E."/>
            <person name="Negre B."/>
            <person name="Newfeld S."/>
            <person name="Nielsen R."/>
            <person name="Noor M.A."/>
            <person name="O'Grady P."/>
            <person name="Pachter L."/>
            <person name="Papaceit M."/>
            <person name="Parisi M.J."/>
            <person name="Parisi M."/>
            <person name="Parts L."/>
            <person name="Pedersen J.S."/>
            <person name="Pesole G."/>
            <person name="Phillippy A.M."/>
            <person name="Ponting C.P."/>
            <person name="Pop M."/>
            <person name="Porcelli D."/>
            <person name="Powell J.R."/>
            <person name="Prohaska S."/>
            <person name="Pruitt K."/>
            <person name="Puig M."/>
            <person name="Quesneville H."/>
            <person name="Ram K.R."/>
            <person name="Rand D."/>
            <person name="Rasmussen M.D."/>
            <person name="Reed L.K."/>
            <person name="Reenan R."/>
            <person name="Reily A."/>
            <person name="Remington K.A."/>
            <person name="Rieger T.T."/>
            <person name="Ritchie M.G."/>
            <person name="Robin C."/>
            <person name="Rogers Y.H."/>
            <person name="Rohde C."/>
            <person name="Rozas J."/>
            <person name="Rubenfield M.J."/>
            <person name="Ruiz A."/>
            <person name="Russo S."/>
            <person name="Salzberg S.L."/>
            <person name="Sanchez-Gracia A."/>
            <person name="Saranga D.J."/>
            <person name="Sato H."/>
            <person name="Schaeffer S.W."/>
            <person name="Schatz M.C."/>
            <person name="Schlenke T."/>
            <person name="Schwartz R."/>
            <person name="Segarra C."/>
            <person name="Singh R.S."/>
            <person name="Sirot L."/>
            <person name="Sirota M."/>
            <person name="Sisneros N.B."/>
            <person name="Smith C.D."/>
            <person name="Smith T.F."/>
            <person name="Spieth J."/>
            <person name="Stage D.E."/>
            <person name="Stark A."/>
            <person name="Stephan W."/>
            <person name="Strausberg R.L."/>
            <person name="Strempel S."/>
            <person name="Sturgill D."/>
            <person name="Sutton G."/>
            <person name="Sutton G.G."/>
            <person name="Tao W."/>
            <person name="Teichmann S."/>
            <person name="Tobari Y.N."/>
            <person name="Tomimura Y."/>
            <person name="Tsolas J.M."/>
            <person name="Valente V.L."/>
            <person name="Venter E."/>
            <person name="Venter J.C."/>
            <person name="Vicario S."/>
            <person name="Vieira F.G."/>
            <person name="Vilella A.J."/>
            <person name="Villasante A."/>
            <person name="Walenz B."/>
            <person name="Wang J."/>
            <person name="Wasserman M."/>
            <person name="Watts T."/>
            <person name="Wilson D."/>
            <person name="Wilson R.K."/>
            <person name="Wing R.A."/>
            <person name="Wolfner M.F."/>
            <person name="Wong A."/>
            <person name="Wong G.K."/>
            <person name="Wu C.I."/>
            <person name="Wu G."/>
            <person name="Yamamoto D."/>
            <person name="Yang H.P."/>
            <person name="Yang S.P."/>
            <person name="Yorke J.A."/>
            <person name="Yoshida K."/>
            <person name="Zdobnov E."/>
            <person name="Zhang P."/>
            <person name="Zhang Y."/>
            <person name="Zimin A.V."/>
            <person name="Baldwin J."/>
            <person name="Abdouelleil A."/>
            <person name="Abdulkadir J."/>
            <person name="Abebe A."/>
            <person name="Abera B."/>
            <person name="Abreu J."/>
            <person name="Acer S.C."/>
            <person name="Aftuck L."/>
            <person name="Alexander A."/>
            <person name="An P."/>
            <person name="Anderson E."/>
            <person name="Anderson S."/>
            <person name="Arachi H."/>
            <person name="Azer M."/>
            <person name="Bachantsang P."/>
            <person name="Barry A."/>
            <person name="Bayul T."/>
            <person name="Berlin A."/>
            <person name="Bessette D."/>
            <person name="Bloom T."/>
            <person name="Blye J."/>
            <person name="Boguslavskiy L."/>
            <person name="Bonnet C."/>
            <person name="Boukhgalter B."/>
            <person name="Bourzgui I."/>
            <person name="Brown A."/>
            <person name="Cahill P."/>
            <person name="Channer S."/>
            <person name="Cheshatsang Y."/>
            <person name="Chuda L."/>
            <person name="Citroen M."/>
            <person name="Collymore A."/>
            <person name="Cooke P."/>
            <person name="Costello M."/>
            <person name="D'Aco K."/>
            <person name="Daza R."/>
            <person name="De Haan G."/>
            <person name="DeGray S."/>
            <person name="DeMaso C."/>
            <person name="Dhargay N."/>
            <person name="Dooley K."/>
            <person name="Dooley E."/>
            <person name="Doricent M."/>
            <person name="Dorje P."/>
            <person name="Dorjee K."/>
            <person name="Dupes A."/>
            <person name="Elong R."/>
            <person name="Falk J."/>
            <person name="Farina A."/>
            <person name="Faro S."/>
            <person name="Ferguson D."/>
            <person name="Fisher S."/>
            <person name="Foley C.D."/>
            <person name="Franke A."/>
            <person name="Friedrich D."/>
            <person name="Gadbois L."/>
            <person name="Gearin G."/>
            <person name="Gearin C.R."/>
            <person name="Giannoukos G."/>
            <person name="Goode T."/>
            <person name="Graham J."/>
            <person name="Grandbois E."/>
            <person name="Grewal S."/>
            <person name="Gyaltsen K."/>
            <person name="Hafez N."/>
            <person name="Hagos B."/>
            <person name="Hall J."/>
            <person name="Henson C."/>
            <person name="Hollinger A."/>
            <person name="Honan T."/>
            <person name="Huard M.D."/>
            <person name="Hughes L."/>
            <person name="Hurhula B."/>
            <person name="Husby M.E."/>
            <person name="Kamat A."/>
            <person name="Kanga B."/>
            <person name="Kashin S."/>
            <person name="Khazanovich D."/>
            <person name="Kisner P."/>
            <person name="Lance K."/>
            <person name="Lara M."/>
            <person name="Lee W."/>
            <person name="Lennon N."/>
            <person name="Letendre F."/>
            <person name="LeVine R."/>
            <person name="Lipovsky A."/>
            <person name="Liu X."/>
            <person name="Liu J."/>
            <person name="Liu S."/>
            <person name="Lokyitsang T."/>
            <person name="Lokyitsang Y."/>
            <person name="Lubonja R."/>
            <person name="Lui A."/>
            <person name="MacDonald P."/>
            <person name="Magnisalis V."/>
            <person name="Maru K."/>
            <person name="Matthews C."/>
            <person name="McCusker W."/>
            <person name="McDonough S."/>
            <person name="Mehta T."/>
            <person name="Meldrim J."/>
            <person name="Meneus L."/>
            <person name="Mihai O."/>
            <person name="Mihalev A."/>
            <person name="Mihova T."/>
            <person name="Mittelman R."/>
            <person name="Mlenga V."/>
            <person name="Montmayeur A."/>
            <person name="Mulrain L."/>
            <person name="Navidi A."/>
            <person name="Naylor J."/>
            <person name="Negash T."/>
            <person name="Nguyen T."/>
            <person name="Nguyen N."/>
            <person name="Nicol R."/>
            <person name="Norbu C."/>
            <person name="Norbu N."/>
            <person name="Novod N."/>
            <person name="O'Neill B."/>
            <person name="Osman S."/>
            <person name="Markiewicz E."/>
            <person name="Oyono O.L."/>
            <person name="Patti C."/>
            <person name="Phunkhang P."/>
            <person name="Pierre F."/>
            <person name="Priest M."/>
            <person name="Raghuraman S."/>
            <person name="Rege F."/>
            <person name="Reyes R."/>
            <person name="Rise C."/>
            <person name="Rogov P."/>
            <person name="Ross K."/>
            <person name="Ryan E."/>
            <person name="Settipalli S."/>
            <person name="Shea T."/>
            <person name="Sherpa N."/>
            <person name="Shi L."/>
            <person name="Shih D."/>
            <person name="Sparrow T."/>
            <person name="Spaulding J."/>
            <person name="Stalker J."/>
            <person name="Stange-Thomann N."/>
            <person name="Stavropoulos S."/>
            <person name="Stone C."/>
            <person name="Strader C."/>
            <person name="Tesfaye S."/>
            <person name="Thomson T."/>
            <person name="Thoulutsang Y."/>
            <person name="Thoulutsang D."/>
            <person name="Topham K."/>
            <person name="Topping I."/>
            <person name="Tsamla T."/>
            <person name="Vassiliev H."/>
            <person name="Vo A."/>
            <person name="Wangchuk T."/>
            <person name="Wangdi T."/>
            <person name="Weiand M."/>
            <person name="Wilkinson J."/>
            <person name="Wilson A."/>
            <person name="Yadav S."/>
            <person name="Young G."/>
            <person name="Yu Q."/>
            <person name="Zembek L."/>
            <person name="Zhong D."/>
            <person name="Zimmer A."/>
            <person name="Zwirko Z."/>
            <person name="Jaffe D.B."/>
            <person name="Alvarez P."/>
            <person name="Brockman W."/>
            <person name="Butler J."/>
            <person name="Chin C."/>
            <person name="Gnerre S."/>
            <person name="Grabherr M."/>
            <person name="Kleber M."/>
            <person name="Mauceli E."/>
            <person name="MacCallum I."/>
        </authorList>
    </citation>
    <scope>NUCLEOTIDE SEQUENCE [LARGE SCALE GENOMIC DNA]</scope>
    <source>
        <strain evidence="6">Tucson 14030-0811.24</strain>
    </source>
</reference>
<dbReference type="Proteomes" id="UP000007798">
    <property type="component" value="Unassembled WGS sequence"/>
</dbReference>
<organism evidence="5 6">
    <name type="scientific">Drosophila willistoni</name>
    <name type="common">Fruit fly</name>
    <dbReference type="NCBI Taxonomy" id="7260"/>
    <lineage>
        <taxon>Eukaryota</taxon>
        <taxon>Metazoa</taxon>
        <taxon>Ecdysozoa</taxon>
        <taxon>Arthropoda</taxon>
        <taxon>Hexapoda</taxon>
        <taxon>Insecta</taxon>
        <taxon>Pterygota</taxon>
        <taxon>Neoptera</taxon>
        <taxon>Endopterygota</taxon>
        <taxon>Diptera</taxon>
        <taxon>Brachycera</taxon>
        <taxon>Muscomorpha</taxon>
        <taxon>Ephydroidea</taxon>
        <taxon>Drosophilidae</taxon>
        <taxon>Drosophila</taxon>
        <taxon>Sophophora</taxon>
    </lineage>
</organism>
<dbReference type="STRING" id="7260.B4NH62"/>
<evidence type="ECO:0000313" key="6">
    <source>
        <dbReference type="Proteomes" id="UP000007798"/>
    </source>
</evidence>
<evidence type="ECO:0000256" key="1">
    <source>
        <dbReference type="ARBA" id="ARBA00004201"/>
    </source>
</evidence>
<dbReference type="EMBL" id="CH964272">
    <property type="protein sequence ID" value="EDW84559.1"/>
    <property type="molecule type" value="Genomic_DNA"/>
</dbReference>
<dbReference type="GO" id="GO:0030014">
    <property type="term" value="C:CCR4-NOT complex"/>
    <property type="evidence" value="ECO:0007669"/>
    <property type="project" value="InterPro"/>
</dbReference>
<gene>
    <name evidence="5" type="primary">Dwil\GK13072</name>
    <name evidence="5" type="ORF">Dwil_GK13072</name>
</gene>
<dbReference type="GO" id="GO:0006402">
    <property type="term" value="P:mRNA catabolic process"/>
    <property type="evidence" value="ECO:0007669"/>
    <property type="project" value="InterPro"/>
</dbReference>
<dbReference type="AlphaFoldDB" id="B4NH62"/>
<dbReference type="InterPro" id="IPR007216">
    <property type="entry name" value="CNOT9"/>
</dbReference>
<dbReference type="SUPFAM" id="SSF48371">
    <property type="entry name" value="ARM repeat"/>
    <property type="match status" value="1"/>
</dbReference>
<dbReference type="Gene3D" id="1.25.10.10">
    <property type="entry name" value="Leucine-rich Repeat Variant"/>
    <property type="match status" value="1"/>
</dbReference>
<dbReference type="HOGENOM" id="CLU_039962_2_1_1"/>
<dbReference type="eggNOG" id="KOG3036">
    <property type="taxonomic scope" value="Eukaryota"/>
</dbReference>
<dbReference type="SMR" id="B4NH62"/>
<dbReference type="InterPro" id="IPR016024">
    <property type="entry name" value="ARM-type_fold"/>
</dbReference>
<dbReference type="KEGG" id="dwi:6651159"/>
<protein>
    <recommendedName>
        <fullName evidence="3">CCR4-NOT transcription complex subunit 9</fullName>
    </recommendedName>
    <alternativeName>
        <fullName evidence="4">Cell differentiation protein RQCD1 homolog</fullName>
    </alternativeName>
</protein>
<accession>B4NH62</accession>
<dbReference type="PhylomeDB" id="B4NH62"/>